<name>A0A0D0DZS6_9AGAM</name>
<evidence type="ECO:0000256" key="1">
    <source>
        <dbReference type="ARBA" id="ARBA00005290"/>
    </source>
</evidence>
<dbReference type="SUPFAM" id="SSF52540">
    <property type="entry name" value="P-loop containing nucleoside triphosphate hydrolases"/>
    <property type="match status" value="1"/>
</dbReference>
<dbReference type="InterPro" id="IPR030231">
    <property type="entry name" value="Gpn2"/>
</dbReference>
<gene>
    <name evidence="7" type="ORF">PAXRUDRAFT_826200</name>
</gene>
<dbReference type="PANTHER" id="PTHR21231">
    <property type="entry name" value="XPA-BINDING PROTEIN 1-RELATED"/>
    <property type="match status" value="1"/>
</dbReference>
<sequence length="354" mass="39519">MPFGEIVCGAPGSGKSTYCYGKHQLFTALQRPISIINLDPANDNITYPCAIDIASLITLQDAMDTHGLGPNGGMLYCMEYLEANFDWLEGRLKELEPDAYVLFDIPGQVELGTNHESLKRIIQKLSKIGFRLAAVHLCDAHYVTDPAKYVSVLLLSLRTMLQLELPHINVLSKVDLISQYGDLDFNLDFYTEVQDLSYLEDVLNTTSPRFTALNMALISVIEDYGLVGFETLAVEDKNSMVNLSRVIDRATGYIFVPSKDASAPEGTIDSSSDPASSRPNLYPLFTTAAGPMAGNVRDVQERWIDAKQEYDAFEKREWRKEGELLREHAAREKATENERKEAGNIKPGGIRERK</sequence>
<organism evidence="7 8">
    <name type="scientific">Paxillus rubicundulus Ve08.2h10</name>
    <dbReference type="NCBI Taxonomy" id="930991"/>
    <lineage>
        <taxon>Eukaryota</taxon>
        <taxon>Fungi</taxon>
        <taxon>Dikarya</taxon>
        <taxon>Basidiomycota</taxon>
        <taxon>Agaricomycotina</taxon>
        <taxon>Agaricomycetes</taxon>
        <taxon>Agaricomycetidae</taxon>
        <taxon>Boletales</taxon>
        <taxon>Paxilineae</taxon>
        <taxon>Paxillaceae</taxon>
        <taxon>Paxillus</taxon>
    </lineage>
</organism>
<dbReference type="CDD" id="cd17871">
    <property type="entry name" value="GPN2"/>
    <property type="match status" value="1"/>
</dbReference>
<proteinExistence type="inferred from homology"/>
<comment type="function">
    <text evidence="5">Small GTPase required for proper localization of RNA polymerase II and III (RNAPII and RNAPIII). May act at an RNAP assembly step prior to nuclear import.</text>
</comment>
<evidence type="ECO:0000256" key="5">
    <source>
        <dbReference type="RuleBase" id="RU365059"/>
    </source>
</evidence>
<evidence type="ECO:0000313" key="8">
    <source>
        <dbReference type="Proteomes" id="UP000054538"/>
    </source>
</evidence>
<keyword evidence="3 5" id="KW-0378">Hydrolase</keyword>
<evidence type="ECO:0000256" key="4">
    <source>
        <dbReference type="ARBA" id="ARBA00023134"/>
    </source>
</evidence>
<dbReference type="FunCoup" id="A0A0D0DZS6">
    <property type="interactions" value="706"/>
</dbReference>
<dbReference type="Pfam" id="PF03029">
    <property type="entry name" value="ATP_bind_1"/>
    <property type="match status" value="1"/>
</dbReference>
<dbReference type="GO" id="GO:0005737">
    <property type="term" value="C:cytoplasm"/>
    <property type="evidence" value="ECO:0007669"/>
    <property type="project" value="TreeGrafter"/>
</dbReference>
<evidence type="ECO:0000313" key="7">
    <source>
        <dbReference type="EMBL" id="KIK96201.1"/>
    </source>
</evidence>
<dbReference type="InterPro" id="IPR004130">
    <property type="entry name" value="Gpn"/>
</dbReference>
<dbReference type="GO" id="GO:0005525">
    <property type="term" value="F:GTP binding"/>
    <property type="evidence" value="ECO:0007669"/>
    <property type="project" value="UniProtKB-KW"/>
</dbReference>
<keyword evidence="8" id="KW-1185">Reference proteome</keyword>
<comment type="subunit">
    <text evidence="5">Binds to RNA polymerase II (RNAPII).</text>
</comment>
<reference evidence="8" key="2">
    <citation type="submission" date="2015-01" db="EMBL/GenBank/DDBJ databases">
        <title>Evolutionary Origins and Diversification of the Mycorrhizal Mutualists.</title>
        <authorList>
            <consortium name="DOE Joint Genome Institute"/>
            <consortium name="Mycorrhizal Genomics Consortium"/>
            <person name="Kohler A."/>
            <person name="Kuo A."/>
            <person name="Nagy L.G."/>
            <person name="Floudas D."/>
            <person name="Copeland A."/>
            <person name="Barry K.W."/>
            <person name="Cichocki N."/>
            <person name="Veneault-Fourrey C."/>
            <person name="LaButti K."/>
            <person name="Lindquist E.A."/>
            <person name="Lipzen A."/>
            <person name="Lundell T."/>
            <person name="Morin E."/>
            <person name="Murat C."/>
            <person name="Riley R."/>
            <person name="Ohm R."/>
            <person name="Sun H."/>
            <person name="Tunlid A."/>
            <person name="Henrissat B."/>
            <person name="Grigoriev I.V."/>
            <person name="Hibbett D.S."/>
            <person name="Martin F."/>
        </authorList>
    </citation>
    <scope>NUCLEOTIDE SEQUENCE [LARGE SCALE GENOMIC DNA]</scope>
    <source>
        <strain evidence="8">Ve08.2h10</strain>
    </source>
</reference>
<dbReference type="FunFam" id="3.40.50.300:FF:000338">
    <property type="entry name" value="GPN-loop GTPase 2"/>
    <property type="match status" value="1"/>
</dbReference>
<protein>
    <recommendedName>
        <fullName evidence="5">GPN-loop GTPase 2</fullName>
    </recommendedName>
</protein>
<dbReference type="InterPro" id="IPR027417">
    <property type="entry name" value="P-loop_NTPase"/>
</dbReference>
<dbReference type="PANTHER" id="PTHR21231:SF3">
    <property type="entry name" value="GPN-LOOP GTPASE 2"/>
    <property type="match status" value="1"/>
</dbReference>
<accession>A0A0D0DZS6</accession>
<feature type="region of interest" description="Disordered" evidence="6">
    <location>
        <begin position="328"/>
        <end position="354"/>
    </location>
</feature>
<comment type="similarity">
    <text evidence="1 5">Belongs to the GPN-loop GTPase family.</text>
</comment>
<dbReference type="HOGENOM" id="CLU_037460_0_1_1"/>
<evidence type="ECO:0000256" key="2">
    <source>
        <dbReference type="ARBA" id="ARBA00022741"/>
    </source>
</evidence>
<dbReference type="Gene3D" id="3.40.50.300">
    <property type="entry name" value="P-loop containing nucleotide triphosphate hydrolases"/>
    <property type="match status" value="1"/>
</dbReference>
<keyword evidence="2 5" id="KW-0547">Nucleotide-binding</keyword>
<dbReference type="InParanoid" id="A0A0D0DZS6"/>
<dbReference type="AlphaFoldDB" id="A0A0D0DZS6"/>
<dbReference type="OrthoDB" id="5839at2759"/>
<dbReference type="EMBL" id="KN824998">
    <property type="protein sequence ID" value="KIK96201.1"/>
    <property type="molecule type" value="Genomic_DNA"/>
</dbReference>
<dbReference type="Proteomes" id="UP000054538">
    <property type="component" value="Unassembled WGS sequence"/>
</dbReference>
<keyword evidence="4 5" id="KW-0342">GTP-binding</keyword>
<reference evidence="7 8" key="1">
    <citation type="submission" date="2014-04" db="EMBL/GenBank/DDBJ databases">
        <authorList>
            <consortium name="DOE Joint Genome Institute"/>
            <person name="Kuo A."/>
            <person name="Kohler A."/>
            <person name="Jargeat P."/>
            <person name="Nagy L.G."/>
            <person name="Floudas D."/>
            <person name="Copeland A."/>
            <person name="Barry K.W."/>
            <person name="Cichocki N."/>
            <person name="Veneault-Fourrey C."/>
            <person name="LaButti K."/>
            <person name="Lindquist E.A."/>
            <person name="Lipzen A."/>
            <person name="Lundell T."/>
            <person name="Morin E."/>
            <person name="Murat C."/>
            <person name="Sun H."/>
            <person name="Tunlid A."/>
            <person name="Henrissat B."/>
            <person name="Grigoriev I.V."/>
            <person name="Hibbett D.S."/>
            <person name="Martin F."/>
            <person name="Nordberg H.P."/>
            <person name="Cantor M.N."/>
            <person name="Hua S.X."/>
        </authorList>
    </citation>
    <scope>NUCLEOTIDE SEQUENCE [LARGE SCALE GENOMIC DNA]</scope>
    <source>
        <strain evidence="7 8">Ve08.2h10</strain>
    </source>
</reference>
<evidence type="ECO:0000256" key="3">
    <source>
        <dbReference type="ARBA" id="ARBA00022801"/>
    </source>
</evidence>
<evidence type="ECO:0000256" key="6">
    <source>
        <dbReference type="SAM" id="MobiDB-lite"/>
    </source>
</evidence>
<dbReference type="GO" id="GO:0003924">
    <property type="term" value="F:GTPase activity"/>
    <property type="evidence" value="ECO:0007669"/>
    <property type="project" value="TreeGrafter"/>
</dbReference>
<dbReference type="STRING" id="930991.A0A0D0DZS6"/>